<dbReference type="Gene3D" id="3.30.420.10">
    <property type="entry name" value="Ribonuclease H-like superfamily/Ribonuclease H"/>
    <property type="match status" value="1"/>
</dbReference>
<evidence type="ECO:0000313" key="1">
    <source>
        <dbReference type="EMBL" id="PKI66983.1"/>
    </source>
</evidence>
<dbReference type="AlphaFoldDB" id="A0A2I0KFM7"/>
<dbReference type="PANTHER" id="PTHR48475">
    <property type="entry name" value="RIBONUCLEASE H"/>
    <property type="match status" value="1"/>
</dbReference>
<name>A0A2I0KFM7_PUNGR</name>
<evidence type="ECO:0008006" key="3">
    <source>
        <dbReference type="Google" id="ProtNLM"/>
    </source>
</evidence>
<dbReference type="SUPFAM" id="SSF53098">
    <property type="entry name" value="Ribonuclease H-like"/>
    <property type="match status" value="1"/>
</dbReference>
<dbReference type="PANTHER" id="PTHR48475:SF1">
    <property type="entry name" value="RNASE H TYPE-1 DOMAIN-CONTAINING PROTEIN"/>
    <property type="match status" value="1"/>
</dbReference>
<accession>A0A2I0KFM7</accession>
<dbReference type="GO" id="GO:0003676">
    <property type="term" value="F:nucleic acid binding"/>
    <property type="evidence" value="ECO:0007669"/>
    <property type="project" value="InterPro"/>
</dbReference>
<sequence length="109" mass="12396">MTNVRLGQWKTKDAKLVPYHEYLEELTENFENIAFTYTPHIKNQFADALATLASMVSIMKEDLIEPLEIEITGGLANCNAIKTTNAKPCHVDFFNVRNGRDWPDQPQGI</sequence>
<dbReference type="InterPro" id="IPR036397">
    <property type="entry name" value="RNaseH_sf"/>
</dbReference>
<reference evidence="1 2" key="1">
    <citation type="submission" date="2017-11" db="EMBL/GenBank/DDBJ databases">
        <title>De-novo sequencing of pomegranate (Punica granatum L.) genome.</title>
        <authorList>
            <person name="Akparov Z."/>
            <person name="Amiraslanov A."/>
            <person name="Hajiyeva S."/>
            <person name="Abbasov M."/>
            <person name="Kaur K."/>
            <person name="Hamwieh A."/>
            <person name="Solovyev V."/>
            <person name="Salamov A."/>
            <person name="Braich B."/>
            <person name="Kosarev P."/>
            <person name="Mahmoud A."/>
            <person name="Hajiyev E."/>
            <person name="Babayeva S."/>
            <person name="Izzatullayeva V."/>
            <person name="Mammadov A."/>
            <person name="Mammadov A."/>
            <person name="Sharifova S."/>
            <person name="Ojaghi J."/>
            <person name="Eynullazada K."/>
            <person name="Bayramov B."/>
            <person name="Abdulazimova A."/>
            <person name="Shahmuradov I."/>
        </authorList>
    </citation>
    <scope>NUCLEOTIDE SEQUENCE [LARGE SCALE GENOMIC DNA]</scope>
    <source>
        <strain evidence="2">cv. AG2017</strain>
        <tissue evidence="1">Leaf</tissue>
    </source>
</reference>
<evidence type="ECO:0000313" key="2">
    <source>
        <dbReference type="Proteomes" id="UP000233551"/>
    </source>
</evidence>
<dbReference type="Proteomes" id="UP000233551">
    <property type="component" value="Unassembled WGS sequence"/>
</dbReference>
<proteinExistence type="predicted"/>
<gene>
    <name evidence="1" type="ORF">CRG98_012648</name>
</gene>
<dbReference type="InterPro" id="IPR012337">
    <property type="entry name" value="RNaseH-like_sf"/>
</dbReference>
<comment type="caution">
    <text evidence="1">The sequence shown here is derived from an EMBL/GenBank/DDBJ whole genome shotgun (WGS) entry which is preliminary data.</text>
</comment>
<keyword evidence="2" id="KW-1185">Reference proteome</keyword>
<dbReference type="EMBL" id="PGOL01000650">
    <property type="protein sequence ID" value="PKI66983.1"/>
    <property type="molecule type" value="Genomic_DNA"/>
</dbReference>
<protein>
    <recommendedName>
        <fullName evidence="3">RNase H type-1 domain-containing protein</fullName>
    </recommendedName>
</protein>
<organism evidence="1 2">
    <name type="scientific">Punica granatum</name>
    <name type="common">Pomegranate</name>
    <dbReference type="NCBI Taxonomy" id="22663"/>
    <lineage>
        <taxon>Eukaryota</taxon>
        <taxon>Viridiplantae</taxon>
        <taxon>Streptophyta</taxon>
        <taxon>Embryophyta</taxon>
        <taxon>Tracheophyta</taxon>
        <taxon>Spermatophyta</taxon>
        <taxon>Magnoliopsida</taxon>
        <taxon>eudicotyledons</taxon>
        <taxon>Gunneridae</taxon>
        <taxon>Pentapetalae</taxon>
        <taxon>rosids</taxon>
        <taxon>malvids</taxon>
        <taxon>Myrtales</taxon>
        <taxon>Lythraceae</taxon>
        <taxon>Punica</taxon>
    </lineage>
</organism>